<evidence type="ECO:0000256" key="4">
    <source>
        <dbReference type="ARBA" id="ARBA00023187"/>
    </source>
</evidence>
<dbReference type="EMBL" id="BQNB010008786">
    <property type="protein sequence ID" value="GJS54279.1"/>
    <property type="molecule type" value="Genomic_DNA"/>
</dbReference>
<comment type="caution">
    <text evidence="7">The sequence shown here is derived from an EMBL/GenBank/DDBJ whole genome shotgun (WGS) entry which is preliminary data.</text>
</comment>
<evidence type="ECO:0000313" key="7">
    <source>
        <dbReference type="EMBL" id="GJS54279.1"/>
    </source>
</evidence>
<accession>A0ABQ4WN19</accession>
<sequence>MYYSNVDMIMEDNKYVMYDKGLQRFIYDSDSSQEQDYDMMSIKDDIRANRINLRRVMYETIMSSHDFEETGHKLMELELQPSQELDLCIMIIECCSMEISYRGYYGLLAQRLCLIDNVYKEVFEKLFVQQYLSTHCLEKNKLRNIAKFFAHLLATNGLSWHVLGYIRLTENDTTSTSRTYIKILFQELRDQLGDGALKASLSDPRMQAEFESIFPRDDPRNTRFSINFFTSIGLGDITDNLKDYLKTMSRPMMLQSESDRDFRRNKRRRAY</sequence>
<dbReference type="InterPro" id="IPR003891">
    <property type="entry name" value="Initiation_fac_eIF4g_MI"/>
</dbReference>
<evidence type="ECO:0000259" key="6">
    <source>
        <dbReference type="PROSITE" id="PS51366"/>
    </source>
</evidence>
<dbReference type="InterPro" id="IPR050781">
    <property type="entry name" value="CWC22_splicing_factor"/>
</dbReference>
<evidence type="ECO:0000256" key="2">
    <source>
        <dbReference type="ARBA" id="ARBA00022664"/>
    </source>
</evidence>
<dbReference type="SMART" id="SM00544">
    <property type="entry name" value="MA3"/>
    <property type="match status" value="1"/>
</dbReference>
<organism evidence="7 8">
    <name type="scientific">Tanacetum coccineum</name>
    <dbReference type="NCBI Taxonomy" id="301880"/>
    <lineage>
        <taxon>Eukaryota</taxon>
        <taxon>Viridiplantae</taxon>
        <taxon>Streptophyta</taxon>
        <taxon>Embryophyta</taxon>
        <taxon>Tracheophyta</taxon>
        <taxon>Spermatophyta</taxon>
        <taxon>Magnoliopsida</taxon>
        <taxon>eudicotyledons</taxon>
        <taxon>Gunneridae</taxon>
        <taxon>Pentapetalae</taxon>
        <taxon>asterids</taxon>
        <taxon>campanulids</taxon>
        <taxon>Asterales</taxon>
        <taxon>Asteraceae</taxon>
        <taxon>Asteroideae</taxon>
        <taxon>Anthemideae</taxon>
        <taxon>Anthemidinae</taxon>
        <taxon>Tanacetum</taxon>
    </lineage>
</organism>
<keyword evidence="8" id="KW-1185">Reference proteome</keyword>
<reference evidence="7" key="1">
    <citation type="journal article" date="2022" name="Int. J. Mol. Sci.">
        <title>Draft Genome of Tanacetum Coccineum: Genomic Comparison of Closely Related Tanacetum-Family Plants.</title>
        <authorList>
            <person name="Yamashiro T."/>
            <person name="Shiraishi A."/>
            <person name="Nakayama K."/>
            <person name="Satake H."/>
        </authorList>
    </citation>
    <scope>NUCLEOTIDE SEQUENCE</scope>
</reference>
<feature type="domain" description="MI" evidence="6">
    <location>
        <begin position="52"/>
        <end position="168"/>
    </location>
</feature>
<reference evidence="7" key="2">
    <citation type="submission" date="2022-01" db="EMBL/GenBank/DDBJ databases">
        <authorList>
            <person name="Yamashiro T."/>
            <person name="Shiraishi A."/>
            <person name="Satake H."/>
            <person name="Nakayama K."/>
        </authorList>
    </citation>
    <scope>NUCLEOTIDE SEQUENCE</scope>
</reference>
<name>A0ABQ4WN19_9ASTR</name>
<keyword evidence="4" id="KW-0508">mRNA splicing</keyword>
<dbReference type="Proteomes" id="UP001151760">
    <property type="component" value="Unassembled WGS sequence"/>
</dbReference>
<keyword evidence="5" id="KW-0539">Nucleus</keyword>
<evidence type="ECO:0000256" key="1">
    <source>
        <dbReference type="ARBA" id="ARBA00004123"/>
    </source>
</evidence>
<evidence type="ECO:0000313" key="8">
    <source>
        <dbReference type="Proteomes" id="UP001151760"/>
    </source>
</evidence>
<evidence type="ECO:0000256" key="3">
    <source>
        <dbReference type="ARBA" id="ARBA00022845"/>
    </source>
</evidence>
<gene>
    <name evidence="7" type="ORF">Tco_0627641</name>
</gene>
<dbReference type="PANTHER" id="PTHR18034:SF3">
    <property type="entry name" value="PRE-MRNA-SPLICING FACTOR CWC22 HOMOLOG"/>
    <property type="match status" value="1"/>
</dbReference>
<protein>
    <submittedName>
        <fullName evidence="7">Pre-mRNA-splicing factor CWC22</fullName>
    </submittedName>
</protein>
<proteinExistence type="predicted"/>
<keyword evidence="2" id="KW-0507">mRNA processing</keyword>
<evidence type="ECO:0000256" key="5">
    <source>
        <dbReference type="ARBA" id="ARBA00023242"/>
    </source>
</evidence>
<dbReference type="PROSITE" id="PS51366">
    <property type="entry name" value="MI"/>
    <property type="match status" value="1"/>
</dbReference>
<comment type="subcellular location">
    <subcellularLocation>
        <location evidence="1">Nucleus</location>
    </subcellularLocation>
</comment>
<dbReference type="Pfam" id="PF02847">
    <property type="entry name" value="MA3"/>
    <property type="match status" value="1"/>
</dbReference>
<dbReference type="PANTHER" id="PTHR18034">
    <property type="entry name" value="CELL CYCLE CONTROL PROTEIN CWF22-RELATED"/>
    <property type="match status" value="1"/>
</dbReference>
<keyword evidence="3" id="KW-0810">Translation regulation</keyword>